<evidence type="ECO:0000313" key="3">
    <source>
        <dbReference type="Proteomes" id="UP000324832"/>
    </source>
</evidence>
<dbReference type="PANTHER" id="PTHR21505:SF8">
    <property type="entry name" value="DPT-YFP REPRESSOR BY OVEREXPRESSION, ISOFORM D-RELATED"/>
    <property type="match status" value="1"/>
</dbReference>
<reference evidence="2 3" key="1">
    <citation type="submission" date="2017-07" db="EMBL/GenBank/DDBJ databases">
        <authorList>
            <person name="Talla V."/>
            <person name="Backstrom N."/>
        </authorList>
    </citation>
    <scope>NUCLEOTIDE SEQUENCE [LARGE SCALE GENOMIC DNA]</scope>
</reference>
<dbReference type="EMBL" id="FZQP02006904">
    <property type="protein sequence ID" value="VVD04839.1"/>
    <property type="molecule type" value="Genomic_DNA"/>
</dbReference>
<sequence length="192" mass="22276">MSWSKDFLLEFIELLREHEVLWKIKHKDYHTTKRTGCYMQSDGESTETTIDEIPSPRSDIASVERLSEPQQDRSFKRQKKLSVPQHVDRTIEIIGNKISEITAEDKYDAFGKNVAHKLRSLPTNQRLLAEKIINDALFEAEMEYETLESLYNNVLRRSALDAQNICKSKSKQGKDFTREQADPNLSKNTVQT</sequence>
<feature type="region of interest" description="Disordered" evidence="1">
    <location>
        <begin position="168"/>
        <end position="192"/>
    </location>
</feature>
<proteinExistence type="predicted"/>
<keyword evidence="3" id="KW-1185">Reference proteome</keyword>
<gene>
    <name evidence="2" type="ORF">LSINAPIS_LOCUS14513</name>
</gene>
<feature type="compositionally biased region" description="Basic and acidic residues" evidence="1">
    <location>
        <begin position="172"/>
        <end position="181"/>
    </location>
</feature>
<accession>A0A5E4R6M3</accession>
<dbReference type="AlphaFoldDB" id="A0A5E4R6M3"/>
<protein>
    <recommendedName>
        <fullName evidence="4">MADF domain-containing protein</fullName>
    </recommendedName>
</protein>
<dbReference type="PANTHER" id="PTHR21505">
    <property type="entry name" value="MADF DOMAIN-CONTAINING PROTEIN-RELATED"/>
    <property type="match status" value="1"/>
</dbReference>
<evidence type="ECO:0000256" key="1">
    <source>
        <dbReference type="SAM" id="MobiDB-lite"/>
    </source>
</evidence>
<name>A0A5E4R6M3_9NEOP</name>
<organism evidence="2 3">
    <name type="scientific">Leptidea sinapis</name>
    <dbReference type="NCBI Taxonomy" id="189913"/>
    <lineage>
        <taxon>Eukaryota</taxon>
        <taxon>Metazoa</taxon>
        <taxon>Ecdysozoa</taxon>
        <taxon>Arthropoda</taxon>
        <taxon>Hexapoda</taxon>
        <taxon>Insecta</taxon>
        <taxon>Pterygota</taxon>
        <taxon>Neoptera</taxon>
        <taxon>Endopterygota</taxon>
        <taxon>Lepidoptera</taxon>
        <taxon>Glossata</taxon>
        <taxon>Ditrysia</taxon>
        <taxon>Papilionoidea</taxon>
        <taxon>Pieridae</taxon>
        <taxon>Dismorphiinae</taxon>
        <taxon>Leptidea</taxon>
    </lineage>
</organism>
<feature type="compositionally biased region" description="Polar residues" evidence="1">
    <location>
        <begin position="183"/>
        <end position="192"/>
    </location>
</feature>
<evidence type="ECO:0000313" key="2">
    <source>
        <dbReference type="EMBL" id="VVD04839.1"/>
    </source>
</evidence>
<evidence type="ECO:0008006" key="4">
    <source>
        <dbReference type="Google" id="ProtNLM"/>
    </source>
</evidence>
<dbReference type="Proteomes" id="UP000324832">
    <property type="component" value="Unassembled WGS sequence"/>
</dbReference>